<dbReference type="InterPro" id="IPR029058">
    <property type="entry name" value="AB_hydrolase_fold"/>
</dbReference>
<dbReference type="Gene3D" id="3.40.50.1820">
    <property type="entry name" value="alpha/beta hydrolase"/>
    <property type="match status" value="2"/>
</dbReference>
<dbReference type="EMBL" id="ML213506">
    <property type="protein sequence ID" value="TFK54158.1"/>
    <property type="molecule type" value="Genomic_DNA"/>
</dbReference>
<dbReference type="Pfam" id="PF07859">
    <property type="entry name" value="Abhydrolase_3"/>
    <property type="match status" value="2"/>
</dbReference>
<evidence type="ECO:0000313" key="5">
    <source>
        <dbReference type="Proteomes" id="UP000305948"/>
    </source>
</evidence>
<evidence type="ECO:0000313" key="4">
    <source>
        <dbReference type="EMBL" id="TFK54158.1"/>
    </source>
</evidence>
<organism evidence="4 5">
    <name type="scientific">Heliocybe sulcata</name>
    <dbReference type="NCBI Taxonomy" id="5364"/>
    <lineage>
        <taxon>Eukaryota</taxon>
        <taxon>Fungi</taxon>
        <taxon>Dikarya</taxon>
        <taxon>Basidiomycota</taxon>
        <taxon>Agaricomycotina</taxon>
        <taxon>Agaricomycetes</taxon>
        <taxon>Gloeophyllales</taxon>
        <taxon>Gloeophyllaceae</taxon>
        <taxon>Heliocybe</taxon>
    </lineage>
</organism>
<dbReference type="GO" id="GO:0019433">
    <property type="term" value="P:triglyceride catabolic process"/>
    <property type="evidence" value="ECO:0007669"/>
    <property type="project" value="TreeGrafter"/>
</dbReference>
<feature type="compositionally biased region" description="Polar residues" evidence="2">
    <location>
        <begin position="703"/>
        <end position="717"/>
    </location>
</feature>
<feature type="compositionally biased region" description="Low complexity" evidence="2">
    <location>
        <begin position="394"/>
        <end position="404"/>
    </location>
</feature>
<dbReference type="GO" id="GO:0004806">
    <property type="term" value="F:triacylglycerol lipase activity"/>
    <property type="evidence" value="ECO:0007669"/>
    <property type="project" value="TreeGrafter"/>
</dbReference>
<dbReference type="STRING" id="5364.A0A5C3NDQ5"/>
<dbReference type="Proteomes" id="UP000305948">
    <property type="component" value="Unassembled WGS sequence"/>
</dbReference>
<dbReference type="PANTHER" id="PTHR23025">
    <property type="entry name" value="TRIACYLGLYCEROL LIPASE"/>
    <property type="match status" value="1"/>
</dbReference>
<feature type="region of interest" description="Disordered" evidence="2">
    <location>
        <begin position="675"/>
        <end position="833"/>
    </location>
</feature>
<accession>A0A5C3NDQ5</accession>
<evidence type="ECO:0000256" key="2">
    <source>
        <dbReference type="SAM" id="MobiDB-lite"/>
    </source>
</evidence>
<feature type="domain" description="Alpha/beta hydrolase fold-3" evidence="3">
    <location>
        <begin position="217"/>
        <end position="332"/>
    </location>
</feature>
<protein>
    <submittedName>
        <fullName evidence="4">Alpha/beta-hydrolase</fullName>
    </submittedName>
</protein>
<dbReference type="SUPFAM" id="SSF53474">
    <property type="entry name" value="alpha/beta-Hydrolases"/>
    <property type="match status" value="1"/>
</dbReference>
<feature type="active site" evidence="1">
    <location>
        <position position="293"/>
    </location>
</feature>
<dbReference type="GO" id="GO:0004771">
    <property type="term" value="F:sterol ester esterase activity"/>
    <property type="evidence" value="ECO:0007669"/>
    <property type="project" value="TreeGrafter"/>
</dbReference>
<feature type="compositionally biased region" description="Basic and acidic residues" evidence="2">
    <location>
        <begin position="758"/>
        <end position="776"/>
    </location>
</feature>
<dbReference type="InterPro" id="IPR033140">
    <property type="entry name" value="Lipase_GDXG_put_SER_AS"/>
</dbReference>
<keyword evidence="4" id="KW-0378">Hydrolase</keyword>
<proteinExistence type="predicted"/>
<feature type="region of interest" description="Disordered" evidence="2">
    <location>
        <begin position="389"/>
        <end position="443"/>
    </location>
</feature>
<dbReference type="PANTHER" id="PTHR23025:SF3">
    <property type="entry name" value="HORMONE-SENSITIVE LIPASE"/>
    <property type="match status" value="1"/>
</dbReference>
<dbReference type="AlphaFoldDB" id="A0A5C3NDQ5"/>
<dbReference type="OrthoDB" id="5570009at2759"/>
<evidence type="ECO:0000256" key="1">
    <source>
        <dbReference type="PROSITE-ProRule" id="PRU10038"/>
    </source>
</evidence>
<keyword evidence="5" id="KW-1185">Reference proteome</keyword>
<sequence>MLDHLLGRPSPSWKRAKVFLVLGFWFWQLVRGNESGPRLLWMRRANRRLQRFTPWQIIVSTLTAVYALRNIDKILGLMAPEPLANLYSPSYYRATWIATGLDAGFATAMSIRPKWLKDICSLLFSVYYIIYANEAEEKLRRFRAVPTVEMLRTTWEKTTNPYIRAVTYLPRVSVRRKILLPRPRDSDYQRPITAWLFFAPPEREMGQATDLILDVPGGGFIAMTPEHHEERLSMWAARTGKPVLAIEYGKAPEYPHPFAIDEIFDTYRVLVESAGQLIGMSGSKLNIIMSGDSAGACIAVNCMIKILETQSTLHLPSPTAMVLNYACLDFNFNSWMSPANLQILRSEQSSGNIPGLAEQKDHFGHISPLSMVGDRKLRRRRSTWRDTLKELNFASPTSPATETPPLRRRARPKSELFTRPSTSQHLAVDSGHMADGEDEGDLSEVNEAARPIQARVRTHAREPSLNAAQLKEQQQELSLKVAQADSDALKKEKPPIGTRITMTSRTGYFQDRIISPSMMRAMAILYIGPYRNPDFATDYRISPILAPSHLLAQFPPLLMQCGEKDPFVDDTVIFAGRVREAKKERKRELELAVSGKSAKFGESLRMSNVEGGESAAAMRRELDKLAAESEDDWVQMVIYSDWSHGYLQMPTLMSDARAAINDVADWIDDAFSSRSEGVAVDRSADTVQAGRDSPKRTEGVASVSRNVGGSRSPLTSETETDDPITFVPKKRSPTRSSFTEGSDTPRAPSGTSSNSSDDTLHEEAIEQLPKDGRADQRPSGSPEQPDKVATPRVARPAPRLDILHGPILEMPEEEEVLPERRPSMSTPRISETELMRRRRMLDSHIFE</sequence>
<reference evidence="4 5" key="1">
    <citation type="journal article" date="2019" name="Nat. Ecol. Evol.">
        <title>Megaphylogeny resolves global patterns of mushroom evolution.</title>
        <authorList>
            <person name="Varga T."/>
            <person name="Krizsan K."/>
            <person name="Foldi C."/>
            <person name="Dima B."/>
            <person name="Sanchez-Garcia M."/>
            <person name="Sanchez-Ramirez S."/>
            <person name="Szollosi G.J."/>
            <person name="Szarkandi J.G."/>
            <person name="Papp V."/>
            <person name="Albert L."/>
            <person name="Andreopoulos W."/>
            <person name="Angelini C."/>
            <person name="Antonin V."/>
            <person name="Barry K.W."/>
            <person name="Bougher N.L."/>
            <person name="Buchanan P."/>
            <person name="Buyck B."/>
            <person name="Bense V."/>
            <person name="Catcheside P."/>
            <person name="Chovatia M."/>
            <person name="Cooper J."/>
            <person name="Damon W."/>
            <person name="Desjardin D."/>
            <person name="Finy P."/>
            <person name="Geml J."/>
            <person name="Haridas S."/>
            <person name="Hughes K."/>
            <person name="Justo A."/>
            <person name="Karasinski D."/>
            <person name="Kautmanova I."/>
            <person name="Kiss B."/>
            <person name="Kocsube S."/>
            <person name="Kotiranta H."/>
            <person name="LaButti K.M."/>
            <person name="Lechner B.E."/>
            <person name="Liimatainen K."/>
            <person name="Lipzen A."/>
            <person name="Lukacs Z."/>
            <person name="Mihaltcheva S."/>
            <person name="Morgado L.N."/>
            <person name="Niskanen T."/>
            <person name="Noordeloos M.E."/>
            <person name="Ohm R.A."/>
            <person name="Ortiz-Santana B."/>
            <person name="Ovrebo C."/>
            <person name="Racz N."/>
            <person name="Riley R."/>
            <person name="Savchenko A."/>
            <person name="Shiryaev A."/>
            <person name="Soop K."/>
            <person name="Spirin V."/>
            <person name="Szebenyi C."/>
            <person name="Tomsovsky M."/>
            <person name="Tulloss R.E."/>
            <person name="Uehling J."/>
            <person name="Grigoriev I.V."/>
            <person name="Vagvolgyi C."/>
            <person name="Papp T."/>
            <person name="Martin F.M."/>
            <person name="Miettinen O."/>
            <person name="Hibbett D.S."/>
            <person name="Nagy L.G."/>
        </authorList>
    </citation>
    <scope>NUCLEOTIDE SEQUENCE [LARGE SCALE GENOMIC DNA]</scope>
    <source>
        <strain evidence="4 5">OMC1185</strain>
    </source>
</reference>
<gene>
    <name evidence="4" type="ORF">OE88DRAFT_1157344</name>
</gene>
<evidence type="ECO:0000259" key="3">
    <source>
        <dbReference type="Pfam" id="PF07859"/>
    </source>
</evidence>
<dbReference type="InterPro" id="IPR013094">
    <property type="entry name" value="AB_hydrolase_3"/>
</dbReference>
<dbReference type="GO" id="GO:0005829">
    <property type="term" value="C:cytosol"/>
    <property type="evidence" value="ECO:0007669"/>
    <property type="project" value="TreeGrafter"/>
</dbReference>
<name>A0A5C3NDQ5_9AGAM</name>
<feature type="domain" description="Alpha/beta hydrolase fold-3" evidence="3">
    <location>
        <begin position="503"/>
        <end position="585"/>
    </location>
</feature>
<dbReference type="PROSITE" id="PS01174">
    <property type="entry name" value="LIPASE_GDXG_SER"/>
    <property type="match status" value="1"/>
</dbReference>